<keyword evidence="3" id="KW-1185">Reference proteome</keyword>
<feature type="region of interest" description="Disordered" evidence="1">
    <location>
        <begin position="258"/>
        <end position="280"/>
    </location>
</feature>
<evidence type="ECO:0000256" key="1">
    <source>
        <dbReference type="SAM" id="MobiDB-lite"/>
    </source>
</evidence>
<reference evidence="2 3" key="1">
    <citation type="journal article" date="2016" name="Mol. Biol. Evol.">
        <title>Comparative Genomics of Early-Diverging Mushroom-Forming Fungi Provides Insights into the Origins of Lignocellulose Decay Capabilities.</title>
        <authorList>
            <person name="Nagy L.G."/>
            <person name="Riley R."/>
            <person name="Tritt A."/>
            <person name="Adam C."/>
            <person name="Daum C."/>
            <person name="Floudas D."/>
            <person name="Sun H."/>
            <person name="Yadav J.S."/>
            <person name="Pangilinan J."/>
            <person name="Larsson K.H."/>
            <person name="Matsuura K."/>
            <person name="Barry K."/>
            <person name="Labutti K."/>
            <person name="Kuo R."/>
            <person name="Ohm R.A."/>
            <person name="Bhattacharya S.S."/>
            <person name="Shirouzu T."/>
            <person name="Yoshinaga Y."/>
            <person name="Martin F.M."/>
            <person name="Grigoriev I.V."/>
            <person name="Hibbett D.S."/>
        </authorList>
    </citation>
    <scope>NUCLEOTIDE SEQUENCE [LARGE SCALE GENOMIC DNA]</scope>
    <source>
        <strain evidence="2 3">HHB12029</strain>
    </source>
</reference>
<feature type="region of interest" description="Disordered" evidence="1">
    <location>
        <begin position="165"/>
        <end position="185"/>
    </location>
</feature>
<sequence>MSTVYDPIMRHWPVPCCGEECGQFVVVSFDPVEAVDALEDDTATEVANAMVRTKHLALVISKGSLQSFNEHEQQRLSLEFFLVTKGDGDDVYSVPVGSDGHCHPLSLLRHSVEPSIPLPWSGMHVDTRHKYTAVVSRLDYDEDETYPFLSDADLRDAVTRSTAQADAKGQIDDDMSEGAGLDDTGYSSDIDGAELSAMYERIADVHPFVEVWADLSVFCNKQQDYTALFSPPSEFAGQVHNLNKITADYERRTISRIVSGSLPGSDDSDGEDEEVSPVSTSVAFTDAASNEINDISTAPDPQYDSDDASFATISTELDTGSEYDGGGNSTGSDDIAVDSKGSCCVSKAASEPSLNLKVFAKSKSVVQRSFTWATKGLFIAKKH</sequence>
<accession>A0A165D150</accession>
<protein>
    <submittedName>
        <fullName evidence="2">Uncharacterized protein</fullName>
    </submittedName>
</protein>
<organism evidence="2 3">
    <name type="scientific">Exidia glandulosa HHB12029</name>
    <dbReference type="NCBI Taxonomy" id="1314781"/>
    <lineage>
        <taxon>Eukaryota</taxon>
        <taxon>Fungi</taxon>
        <taxon>Dikarya</taxon>
        <taxon>Basidiomycota</taxon>
        <taxon>Agaricomycotina</taxon>
        <taxon>Agaricomycetes</taxon>
        <taxon>Auriculariales</taxon>
        <taxon>Exidiaceae</taxon>
        <taxon>Exidia</taxon>
    </lineage>
</organism>
<dbReference type="Proteomes" id="UP000077266">
    <property type="component" value="Unassembled WGS sequence"/>
</dbReference>
<evidence type="ECO:0000313" key="3">
    <source>
        <dbReference type="Proteomes" id="UP000077266"/>
    </source>
</evidence>
<gene>
    <name evidence="2" type="ORF">EXIGLDRAFT_728179</name>
</gene>
<dbReference type="AlphaFoldDB" id="A0A165D150"/>
<name>A0A165D150_EXIGL</name>
<evidence type="ECO:0000313" key="2">
    <source>
        <dbReference type="EMBL" id="KZV83601.1"/>
    </source>
</evidence>
<dbReference type="EMBL" id="KV426263">
    <property type="protein sequence ID" value="KZV83601.1"/>
    <property type="molecule type" value="Genomic_DNA"/>
</dbReference>
<dbReference type="InParanoid" id="A0A165D150"/>
<proteinExistence type="predicted"/>
<feature type="compositionally biased region" description="Acidic residues" evidence="1">
    <location>
        <begin position="266"/>
        <end position="275"/>
    </location>
</feature>